<dbReference type="HOGENOM" id="CLU_976779_0_0_1"/>
<reference evidence="2 3" key="1">
    <citation type="submission" date="2014-04" db="EMBL/GenBank/DDBJ databases">
        <title>Evolutionary Origins and Diversification of the Mycorrhizal Mutualists.</title>
        <authorList>
            <consortium name="DOE Joint Genome Institute"/>
            <consortium name="Mycorrhizal Genomics Consortium"/>
            <person name="Kohler A."/>
            <person name="Kuo A."/>
            <person name="Nagy L.G."/>
            <person name="Floudas D."/>
            <person name="Copeland A."/>
            <person name="Barry K.W."/>
            <person name="Cichocki N."/>
            <person name="Veneault-Fourrey C."/>
            <person name="LaButti K."/>
            <person name="Lindquist E.A."/>
            <person name="Lipzen A."/>
            <person name="Lundell T."/>
            <person name="Morin E."/>
            <person name="Murat C."/>
            <person name="Riley R."/>
            <person name="Ohm R."/>
            <person name="Sun H."/>
            <person name="Tunlid A."/>
            <person name="Henrissat B."/>
            <person name="Grigoriev I.V."/>
            <person name="Hibbett D.S."/>
            <person name="Martin F."/>
        </authorList>
    </citation>
    <scope>NUCLEOTIDE SEQUENCE [LARGE SCALE GENOMIC DNA]</scope>
    <source>
        <strain evidence="2 3">FD-317 M1</strain>
    </source>
</reference>
<feature type="region of interest" description="Disordered" evidence="1">
    <location>
        <begin position="1"/>
        <end position="28"/>
    </location>
</feature>
<protein>
    <submittedName>
        <fullName evidence="2">Uncharacterized protein</fullName>
    </submittedName>
</protein>
<evidence type="ECO:0000256" key="1">
    <source>
        <dbReference type="SAM" id="MobiDB-lite"/>
    </source>
</evidence>
<feature type="compositionally biased region" description="Low complexity" evidence="1">
    <location>
        <begin position="7"/>
        <end position="21"/>
    </location>
</feature>
<gene>
    <name evidence="2" type="ORF">GYMLUDRAFT_247506</name>
</gene>
<keyword evidence="3" id="KW-1185">Reference proteome</keyword>
<dbReference type="OrthoDB" id="5535068at2759"/>
<evidence type="ECO:0000313" key="3">
    <source>
        <dbReference type="Proteomes" id="UP000053593"/>
    </source>
</evidence>
<sequence>MPPIQNTPPSITPSSSSQSSTLSFNRMTSSSSNLNISLSNQLNPASPSLTNNMSNPAPITAVLTLMPVSGTKDAPYFNGTCVKNFLKQLILHGARASITSKDQLFDYIVEYSLVDVQCIIHFQTKFDPDVSGKTWKDAEDMLAELYSTGNQPLKLTKCNIEDFCMVYSVKLKLMKKADIDQYYQAFLAVSAPLCKEKVITDTKQQYYFVQGLPTKDTKFVMTKLTDVKKKHAMPPKISKVVGILNTGLEDKDSLIYWNWDANKDNMDEITAHLHPHIPETHYKQE</sequence>
<dbReference type="EMBL" id="KN834795">
    <property type="protein sequence ID" value="KIK56717.1"/>
    <property type="molecule type" value="Genomic_DNA"/>
</dbReference>
<dbReference type="AlphaFoldDB" id="A0A0D0CF59"/>
<name>A0A0D0CF59_9AGAR</name>
<organism evidence="2 3">
    <name type="scientific">Collybiopsis luxurians FD-317 M1</name>
    <dbReference type="NCBI Taxonomy" id="944289"/>
    <lineage>
        <taxon>Eukaryota</taxon>
        <taxon>Fungi</taxon>
        <taxon>Dikarya</taxon>
        <taxon>Basidiomycota</taxon>
        <taxon>Agaricomycotina</taxon>
        <taxon>Agaricomycetes</taxon>
        <taxon>Agaricomycetidae</taxon>
        <taxon>Agaricales</taxon>
        <taxon>Marasmiineae</taxon>
        <taxon>Omphalotaceae</taxon>
        <taxon>Collybiopsis</taxon>
        <taxon>Collybiopsis luxurians</taxon>
    </lineage>
</organism>
<dbReference type="Proteomes" id="UP000053593">
    <property type="component" value="Unassembled WGS sequence"/>
</dbReference>
<proteinExistence type="predicted"/>
<evidence type="ECO:0000313" key="2">
    <source>
        <dbReference type="EMBL" id="KIK56717.1"/>
    </source>
</evidence>
<accession>A0A0D0CF59</accession>